<sequence>MKKVFLFFVLLPIFAFSIYTGESTKLTFENNGKIEIFVEDVIGGILPEELLLSKQTFENVATITYIAPIVPIQGYLILEVNGQRKVLKFNVVEYEYPKDVAPAFVKEFSGNVAYSKDGKSWISISKGEKLYENYYIRTLKDSYVVISGKWGKVYINENTLVKIKRNREKGDRFDFKLKVERGNVVADVVKFLMSKSRFQIEGGSVTAGVRGTKFGCKGEKNNWKWFVFDGEVYIFNGKKIIELSKRKMIEVINKTYLNPQDFEEKFDEFIDVFDKAFEDLEKEINNYLEGNL</sequence>
<dbReference type="PANTHER" id="PTHR38731">
    <property type="entry name" value="LIPL45-RELATED LIPOPROTEIN-RELATED"/>
    <property type="match status" value="1"/>
</dbReference>
<dbReference type="InterPro" id="IPR055778">
    <property type="entry name" value="DUF7354"/>
</dbReference>
<dbReference type="RefSeq" id="WP_012056608.1">
    <property type="nucleotide sequence ID" value="NZ_CP007389.1"/>
</dbReference>
<protein>
    <recommendedName>
        <fullName evidence="1">DUF7354 domain-containing protein</fullName>
    </recommendedName>
</protein>
<dbReference type="EMBL" id="CP007389">
    <property type="protein sequence ID" value="APT73435.1"/>
    <property type="molecule type" value="Genomic_DNA"/>
</dbReference>
<evidence type="ECO:0000313" key="2">
    <source>
        <dbReference type="EMBL" id="APT73435.1"/>
    </source>
</evidence>
<dbReference type="Proteomes" id="UP000185490">
    <property type="component" value="Chromosome"/>
</dbReference>
<evidence type="ECO:0000313" key="3">
    <source>
        <dbReference type="Proteomes" id="UP000185490"/>
    </source>
</evidence>
<feature type="domain" description="DUF7354" evidence="1">
    <location>
        <begin position="104"/>
        <end position="166"/>
    </location>
</feature>
<accession>A0ABM6GCZ7</accession>
<dbReference type="PANTHER" id="PTHR38731:SF1">
    <property type="entry name" value="FECR PROTEIN DOMAIN-CONTAINING PROTEIN"/>
    <property type="match status" value="1"/>
</dbReference>
<keyword evidence="3" id="KW-1185">Reference proteome</keyword>
<evidence type="ECO:0000259" key="1">
    <source>
        <dbReference type="Pfam" id="PF24045"/>
    </source>
</evidence>
<reference evidence="2 3" key="1">
    <citation type="submission" date="2014-02" db="EMBL/GenBank/DDBJ databases">
        <title>Diversity of Thermotogales isolates from hydrothermal vents.</title>
        <authorList>
            <person name="Haverkamp T.H.A."/>
            <person name="Lossouarn J."/>
            <person name="Geslin C."/>
            <person name="Nesbo C.L."/>
        </authorList>
    </citation>
    <scope>NUCLEOTIDE SEQUENCE [LARGE SCALE GENOMIC DNA]</scope>
    <source>
        <strain evidence="2 3">431</strain>
    </source>
</reference>
<organism evidence="2 3">
    <name type="scientific">Thermosipho melanesiensis</name>
    <dbReference type="NCBI Taxonomy" id="46541"/>
    <lineage>
        <taxon>Bacteria</taxon>
        <taxon>Thermotogati</taxon>
        <taxon>Thermotogota</taxon>
        <taxon>Thermotogae</taxon>
        <taxon>Thermotogales</taxon>
        <taxon>Fervidobacteriaceae</taxon>
        <taxon>Thermosipho</taxon>
    </lineage>
</organism>
<dbReference type="Gene3D" id="2.60.120.1440">
    <property type="match status" value="1"/>
</dbReference>
<gene>
    <name evidence="2" type="ORF">BW47_02055</name>
</gene>
<dbReference type="Pfam" id="PF24045">
    <property type="entry name" value="DUF7354"/>
    <property type="match status" value="1"/>
</dbReference>
<proteinExistence type="predicted"/>
<name>A0ABM6GCZ7_9BACT</name>